<dbReference type="EMBL" id="JAVGVR010000002">
    <property type="protein sequence ID" value="MDQ6600802.1"/>
    <property type="molecule type" value="Genomic_DNA"/>
</dbReference>
<comment type="caution">
    <text evidence="1">The sequence shown here is derived from an EMBL/GenBank/DDBJ whole genome shotgun (WGS) entry which is preliminary data.</text>
</comment>
<evidence type="ECO:0000313" key="2">
    <source>
        <dbReference type="Proteomes" id="UP001178888"/>
    </source>
</evidence>
<protein>
    <submittedName>
        <fullName evidence="1">Uncharacterized protein</fullName>
    </submittedName>
</protein>
<dbReference type="Proteomes" id="UP001178888">
    <property type="component" value="Unassembled WGS sequence"/>
</dbReference>
<organism evidence="1 2">
    <name type="scientific">Bacillus salipaludis</name>
    <dbReference type="NCBI Taxonomy" id="2547811"/>
    <lineage>
        <taxon>Bacteria</taxon>
        <taxon>Bacillati</taxon>
        <taxon>Bacillota</taxon>
        <taxon>Bacilli</taxon>
        <taxon>Bacillales</taxon>
        <taxon>Bacillaceae</taxon>
        <taxon>Bacillus</taxon>
    </lineage>
</organism>
<evidence type="ECO:0000313" key="1">
    <source>
        <dbReference type="EMBL" id="MDQ6600802.1"/>
    </source>
</evidence>
<sequence>MERRTLLVSSLPEYEEEIGRWLWCLEDVRRTLITELTGTSQSLIDRKLGEGQSMGHSCITLH</sequence>
<accession>A0AA90Z598</accession>
<keyword evidence="2" id="KW-1185">Reference proteome</keyword>
<dbReference type="RefSeq" id="WP_235824974.1">
    <property type="nucleotide sequence ID" value="NZ_JAVGVR010000002.1"/>
</dbReference>
<name>A0AA90Z598_9BACI</name>
<reference evidence="1" key="1">
    <citation type="submission" date="2023-08" db="EMBL/GenBank/DDBJ databases">
        <title>Nitrogen cycling bacteria in agricultural field soils.</title>
        <authorList>
            <person name="Jang J."/>
        </authorList>
    </citation>
    <scope>NUCLEOTIDE SEQUENCE</scope>
    <source>
        <strain evidence="1">PS3-36</strain>
    </source>
</reference>
<proteinExistence type="predicted"/>
<gene>
    <name evidence="1" type="ORF">RCG21_31780</name>
</gene>
<dbReference type="AlphaFoldDB" id="A0AA90Z598"/>